<dbReference type="OrthoDB" id="3825435at2759"/>
<accession>S3CCS9</accession>
<gene>
    <name evidence="3" type="ORF">GLAREA_08184</name>
</gene>
<dbReference type="EMBL" id="KE145373">
    <property type="protein sequence ID" value="EPE24332.1"/>
    <property type="molecule type" value="Genomic_DNA"/>
</dbReference>
<evidence type="ECO:0000313" key="3">
    <source>
        <dbReference type="EMBL" id="EPE24332.1"/>
    </source>
</evidence>
<dbReference type="STRING" id="1116229.S3CCS9"/>
<sequence length="1341" mass="152645">MSTPRLSSNCEIFYGITWTGTPNKSASSASNHILHDMASTETHLGPAPKALWNVKDLNVFPVVRHRGAEKGTITILSIPNNPIIPSPLADNITPHQLQLIKSTCQKWQDGDGPEVWKAWKRAWDLWNNFYIPGRANPSWIQKDLARRTLERSKVNRKEGGNKQLDIGAPLRVHDYYLGDDPPPAGRGKKWVRGHFFNVPPEVKSLRKELVQKQELRERYWELVDNLKELDAITGQKKQRIIMADGVEHVEDETLDIWWSNTGHDEAGNSAGLVALKSRAEYDGDGIEDKIANTVWRPGRVWAEGTDDVMEFDDWWNEVKRAKTKGSNLAGSDSVRVAGKLEVDGGVDCGGGPFPCLRYMYKYLRTKDYRYIRRKIWDGVTGTIFNIPMLNHTDEAQDHHTNRMALIHPSAPVKQFQRNIFPLRIHCLPLLTALEPPAVTKSNEELVNISYNNPKRIYRVMDEDDPWYVTPEQEYLRDVPPRSYPLPGHEDSEILPYDDLHYLEHRMRDRLGEHGYFLTNTMGGEVVVNGQKIALGEVAGPMPALAVIQCPGGQVCFWWGENGRNWGDGGRAAQTSTGWEILRQRREWKDVGKSAGEVWDDRIIDRMRREEAGGEGEDDDEEWNSYRQYEDRGQGPINPAVRTTVGNLPPNLDYEVAAPDLPSGHWDSDTEPSKSASQPQLIHIPVQFKSPEDELRYISLENPLLEKAAEAVTNQPIIEPSVESFWTGPQPISDFVAQARVRNQDVNNQWKSEKEAIFKAQIKLSKSRKPLVDKEHASIFAREQEASQAAEGIKGKRKRGVNDDGGRPAKFRTIDPKVARQRSLQDDALLAIALKVKVARAAEQRQAMQKARELEIQVEELRRKDPNLSAIDAKTRVSVLKTQKVQDSKRDRLGASQNRKLVGNLGIQAQSDGSAVKAAEAQMLNFEYDNKVAGAETSRMKQIAKKRARTEKTGKVRSELARLERERLEKADNEAAATRASEENAILKVSRKDQDDENRKEGDLAKTAGKKEGKFENKDAHKKLVLKLCFDGYRGAELEEAINATQAGRPLKSPPKRQVGHSYDKDTPPSDLKLFIEWDKWTEQEHSEFVKEHKFNEETETRYMIWKSLHAQHTKPTSSEARKQSVANIQDSITARAEVVGMDDETFVRSLGFPSIQSYTNHVLANEDGSYLHQDIFKKRKSSSSSTMQGKSEEELAELEANEDMQTYCKHQASLGLAALAALSYKTQEEIAQERFGLSVHGYLKACVEKLELMKGTSKEQKHEGRGKERHYKSLRNDERYRAEYRQYQDDVRTYNKEETERLERNLDLINREFAMWEARYELTNRPKTEVWGEDEDLSCDV</sequence>
<feature type="region of interest" description="Disordered" evidence="2">
    <location>
        <begin position="785"/>
        <end position="810"/>
    </location>
</feature>
<reference evidence="3 4" key="1">
    <citation type="journal article" date="2013" name="BMC Genomics">
        <title>Genomics-driven discovery of the pneumocandin biosynthetic gene cluster in the fungus Glarea lozoyensis.</title>
        <authorList>
            <person name="Chen L."/>
            <person name="Yue Q."/>
            <person name="Zhang X."/>
            <person name="Xiang M."/>
            <person name="Wang C."/>
            <person name="Li S."/>
            <person name="Che Y."/>
            <person name="Ortiz-Lopez F.J."/>
            <person name="Bills G.F."/>
            <person name="Liu X."/>
            <person name="An Z."/>
        </authorList>
    </citation>
    <scope>NUCLEOTIDE SEQUENCE [LARGE SCALE GENOMIC DNA]</scope>
    <source>
        <strain evidence="4">ATCC 20868 / MF5171</strain>
    </source>
</reference>
<dbReference type="GeneID" id="19467233"/>
<dbReference type="Proteomes" id="UP000016922">
    <property type="component" value="Unassembled WGS sequence"/>
</dbReference>
<evidence type="ECO:0000256" key="1">
    <source>
        <dbReference type="SAM" id="Coils"/>
    </source>
</evidence>
<organism evidence="3 4">
    <name type="scientific">Glarea lozoyensis (strain ATCC 20868 / MF5171)</name>
    <dbReference type="NCBI Taxonomy" id="1116229"/>
    <lineage>
        <taxon>Eukaryota</taxon>
        <taxon>Fungi</taxon>
        <taxon>Dikarya</taxon>
        <taxon>Ascomycota</taxon>
        <taxon>Pezizomycotina</taxon>
        <taxon>Leotiomycetes</taxon>
        <taxon>Helotiales</taxon>
        <taxon>Helotiaceae</taxon>
        <taxon>Glarea</taxon>
    </lineage>
</organism>
<name>S3CCS9_GLAL2</name>
<dbReference type="eggNOG" id="ENOG502RQPM">
    <property type="taxonomic scope" value="Eukaryota"/>
</dbReference>
<dbReference type="KEGG" id="glz:GLAREA_08184"/>
<feature type="coiled-coil region" evidence="1">
    <location>
        <begin position="1277"/>
        <end position="1319"/>
    </location>
</feature>
<dbReference type="HOGENOM" id="CLU_267857_0_0_1"/>
<keyword evidence="4" id="KW-1185">Reference proteome</keyword>
<feature type="compositionally biased region" description="Basic and acidic residues" evidence="2">
    <location>
        <begin position="799"/>
        <end position="810"/>
    </location>
</feature>
<feature type="region of interest" description="Disordered" evidence="2">
    <location>
        <begin position="966"/>
        <end position="1014"/>
    </location>
</feature>
<feature type="region of interest" description="Disordered" evidence="2">
    <location>
        <begin position="1044"/>
        <end position="1067"/>
    </location>
</feature>
<keyword evidence="1" id="KW-0175">Coiled coil</keyword>
<evidence type="ECO:0000313" key="4">
    <source>
        <dbReference type="Proteomes" id="UP000016922"/>
    </source>
</evidence>
<evidence type="ECO:0000256" key="2">
    <source>
        <dbReference type="SAM" id="MobiDB-lite"/>
    </source>
</evidence>
<feature type="compositionally biased region" description="Basic and acidic residues" evidence="2">
    <location>
        <begin position="989"/>
        <end position="1014"/>
    </location>
</feature>
<dbReference type="RefSeq" id="XP_008088420.1">
    <property type="nucleotide sequence ID" value="XM_008090229.1"/>
</dbReference>
<proteinExistence type="predicted"/>
<protein>
    <submittedName>
        <fullName evidence="3">Uncharacterized protein</fullName>
    </submittedName>
</protein>
<feature type="region of interest" description="Disordered" evidence="2">
    <location>
        <begin position="609"/>
        <end position="678"/>
    </location>
</feature>
<feature type="compositionally biased region" description="Acidic residues" evidence="2">
    <location>
        <begin position="612"/>
        <end position="622"/>
    </location>
</feature>